<dbReference type="InterPro" id="IPR038009">
    <property type="entry name" value="GlmU_C_LbH"/>
</dbReference>
<dbReference type="GO" id="GO:0008360">
    <property type="term" value="P:regulation of cell shape"/>
    <property type="evidence" value="ECO:0007669"/>
    <property type="project" value="UniProtKB-KW"/>
</dbReference>
<dbReference type="RefSeq" id="WP_087453680.1">
    <property type="nucleotide sequence ID" value="NZ_CP021417.2"/>
</dbReference>
<dbReference type="EC" id="2.7.7.23" evidence="17"/>
<dbReference type="HAMAP" id="MF_01631">
    <property type="entry name" value="GlmU"/>
    <property type="match status" value="1"/>
</dbReference>
<feature type="binding site" evidence="17">
    <location>
        <begin position="91"/>
        <end position="92"/>
    </location>
    <ligand>
        <name>UDP-N-acetyl-alpha-D-glucosamine</name>
        <dbReference type="ChEBI" id="CHEBI:57705"/>
    </ligand>
</feature>
<feature type="binding site" evidence="17">
    <location>
        <position position="379"/>
    </location>
    <ligand>
        <name>UDP-N-acetyl-alpha-D-glucosamine</name>
        <dbReference type="ChEBI" id="CHEBI:57705"/>
    </ligand>
</feature>
<comment type="catalytic activity">
    <reaction evidence="15 17">
        <text>N-acetyl-alpha-D-glucosamine 1-phosphate + UTP + H(+) = UDP-N-acetyl-alpha-D-glucosamine + diphosphate</text>
        <dbReference type="Rhea" id="RHEA:13509"/>
        <dbReference type="ChEBI" id="CHEBI:15378"/>
        <dbReference type="ChEBI" id="CHEBI:33019"/>
        <dbReference type="ChEBI" id="CHEBI:46398"/>
        <dbReference type="ChEBI" id="CHEBI:57705"/>
        <dbReference type="ChEBI" id="CHEBI:57776"/>
        <dbReference type="EC" id="2.7.7.23"/>
    </reaction>
</comment>
<dbReference type="GO" id="GO:0006048">
    <property type="term" value="P:UDP-N-acetylglucosamine biosynthetic process"/>
    <property type="evidence" value="ECO:0007669"/>
    <property type="project" value="UniProtKB-UniPathway"/>
</dbReference>
<dbReference type="GO" id="GO:0071555">
    <property type="term" value="P:cell wall organization"/>
    <property type="evidence" value="ECO:0007669"/>
    <property type="project" value="UniProtKB-KW"/>
</dbReference>
<dbReference type="GO" id="GO:0019134">
    <property type="term" value="F:glucosamine-1-phosphate N-acetyltransferase activity"/>
    <property type="evidence" value="ECO:0007669"/>
    <property type="project" value="UniProtKB-UniRule"/>
</dbReference>
<feature type="region of interest" description="N-acetyltransferase" evidence="17">
    <location>
        <begin position="265"/>
        <end position="487"/>
    </location>
</feature>
<feature type="binding site" evidence="17">
    <location>
        <position position="390"/>
    </location>
    <ligand>
        <name>UDP-N-acetyl-alpha-D-glucosamine</name>
        <dbReference type="ChEBI" id="CHEBI:57705"/>
    </ligand>
</feature>
<dbReference type="UniPathway" id="UPA00113">
    <property type="reaction ID" value="UER00532"/>
</dbReference>
<comment type="subcellular location">
    <subcellularLocation>
        <location evidence="17">Cytoplasm</location>
    </subcellularLocation>
</comment>
<keyword evidence="13 17" id="KW-0961">Cell wall biogenesis/degradation</keyword>
<dbReference type="GO" id="GO:0003977">
    <property type="term" value="F:UDP-N-acetylglucosamine diphosphorylase activity"/>
    <property type="evidence" value="ECO:0007669"/>
    <property type="project" value="UniProtKB-UniRule"/>
</dbReference>
<keyword evidence="12 17" id="KW-0012">Acyltransferase</keyword>
<evidence type="ECO:0000256" key="2">
    <source>
        <dbReference type="ARBA" id="ARBA00005208"/>
    </source>
</evidence>
<dbReference type="SUPFAM" id="SSF51161">
    <property type="entry name" value="Trimeric LpxA-like enzymes"/>
    <property type="match status" value="1"/>
</dbReference>
<evidence type="ECO:0000256" key="14">
    <source>
        <dbReference type="ARBA" id="ARBA00048247"/>
    </source>
</evidence>
<dbReference type="CDD" id="cd03353">
    <property type="entry name" value="LbH_GlmU_C"/>
    <property type="match status" value="1"/>
</dbReference>
<keyword evidence="9 17" id="KW-0133">Cell shape</keyword>
<keyword evidence="3 17" id="KW-0963">Cytoplasm</keyword>
<feature type="region of interest" description="Linker" evidence="17">
    <location>
        <begin position="244"/>
        <end position="264"/>
    </location>
</feature>
<feature type="binding site" evidence="17">
    <location>
        <position position="168"/>
    </location>
    <ligand>
        <name>UDP-N-acetyl-alpha-D-glucosamine</name>
        <dbReference type="ChEBI" id="CHEBI:57705"/>
    </ligand>
</feature>
<evidence type="ECO:0000256" key="8">
    <source>
        <dbReference type="ARBA" id="ARBA00022842"/>
    </source>
</evidence>
<dbReference type="NCBIfam" id="NF010932">
    <property type="entry name" value="PRK14352.1"/>
    <property type="match status" value="1"/>
</dbReference>
<comment type="pathway">
    <text evidence="17">Bacterial outer membrane biogenesis; LPS lipid A biosynthesis.</text>
</comment>
<dbReference type="CDD" id="cd02540">
    <property type="entry name" value="GT2_GlmU_N_bac"/>
    <property type="match status" value="1"/>
</dbReference>
<feature type="domain" description="Nucleotidyl transferase" evidence="19">
    <location>
        <begin position="12"/>
        <end position="228"/>
    </location>
</feature>
<reference evidence="20 21" key="2">
    <citation type="journal article" date="2020" name="Antonie Van Leeuwenhoek">
        <title>Phylogenomic characterisation of a novel corynebacterial species pathogenic to animals.</title>
        <authorList>
            <person name="Moller J."/>
            <person name="Musella L."/>
            <person name="Melnikov V."/>
            <person name="Geissdorfer W."/>
            <person name="Burkovski A."/>
            <person name="Sangal V."/>
        </authorList>
    </citation>
    <scope>NUCLEOTIDE SEQUENCE [LARGE SCALE GENOMIC DNA]</scope>
    <source>
        <strain evidence="20 21">PO100/5</strain>
    </source>
</reference>
<feature type="binding site" evidence="17">
    <location>
        <position position="183"/>
    </location>
    <ligand>
        <name>UDP-N-acetyl-alpha-D-glucosamine</name>
        <dbReference type="ChEBI" id="CHEBI:57705"/>
    </ligand>
</feature>
<dbReference type="GO" id="GO:0009252">
    <property type="term" value="P:peptidoglycan biosynthetic process"/>
    <property type="evidence" value="ECO:0007669"/>
    <property type="project" value="UniProtKB-UniRule"/>
</dbReference>
<evidence type="ECO:0000256" key="1">
    <source>
        <dbReference type="ARBA" id="ARBA00005166"/>
    </source>
</evidence>
<evidence type="ECO:0000256" key="11">
    <source>
        <dbReference type="ARBA" id="ARBA00023268"/>
    </source>
</evidence>
<dbReference type="AlphaFoldDB" id="A0A7Y4P890"/>
<comment type="catalytic activity">
    <reaction evidence="14 17">
        <text>alpha-D-glucosamine 1-phosphate + acetyl-CoA = N-acetyl-alpha-D-glucosamine 1-phosphate + CoA + H(+)</text>
        <dbReference type="Rhea" id="RHEA:13725"/>
        <dbReference type="ChEBI" id="CHEBI:15378"/>
        <dbReference type="ChEBI" id="CHEBI:57287"/>
        <dbReference type="ChEBI" id="CHEBI:57288"/>
        <dbReference type="ChEBI" id="CHEBI:57776"/>
        <dbReference type="ChEBI" id="CHEBI:58516"/>
        <dbReference type="EC" id="2.3.1.157"/>
    </reaction>
</comment>
<dbReference type="GeneID" id="75007490"/>
<dbReference type="GO" id="GO:0000287">
    <property type="term" value="F:magnesium ion binding"/>
    <property type="evidence" value="ECO:0007669"/>
    <property type="project" value="UniProtKB-UniRule"/>
</dbReference>
<comment type="similarity">
    <text evidence="17">In the C-terminal section; belongs to the transferase hexapeptide repeat family.</text>
</comment>
<evidence type="ECO:0000256" key="16">
    <source>
        <dbReference type="ARBA" id="ARBA00049628"/>
    </source>
</evidence>
<dbReference type="GO" id="GO:0000902">
    <property type="term" value="P:cell morphogenesis"/>
    <property type="evidence" value="ECO:0007669"/>
    <property type="project" value="UniProtKB-UniRule"/>
</dbReference>
<comment type="caution">
    <text evidence="17">Lacks conserved residue(s) required for the propagation of feature annotation.</text>
</comment>
<dbReference type="KEGG" id="csil:CBE74_04330"/>
<dbReference type="GO" id="GO:0009245">
    <property type="term" value="P:lipid A biosynthetic process"/>
    <property type="evidence" value="ECO:0007669"/>
    <property type="project" value="UniProtKB-UniRule"/>
</dbReference>
<feature type="binding site" evidence="17">
    <location>
        <position position="29"/>
    </location>
    <ligand>
        <name>UDP-N-acetyl-alpha-D-glucosamine</name>
        <dbReference type="ChEBI" id="CHEBI:57705"/>
    </ligand>
</feature>
<sequence length="487" mass="51206">MSTPTPAEAVAVVVLAAGAGTRMKSELQKTLHSIGGRSLLSHSLHAAAGVSPERIVAVVGHGRDQVAPAVEHVASELGREISIAVQEEQKGTGHAVQCAMDQLKDFSGTILVTNADVPLLRPETLSELAEFHREAPTTVTVLTMRLDDPTGYGRIVRDESHSVAAIVEQKDADSKTLSIQEVNSGVFAFDARILAHSLTQLDTDNAQGELYLTDVLGIARSEGHTVRAYPVADPHELGGVNDRVQLAKAAQKLNARTVEAAMRGGATIIDPATTWIDVDVTVGKDVTIYPGTQLRGTTTIADNVEVGPDSTLINMVVGEGAHVIRTHAMDSEIKARASVGPFTYIRPGTIVGEEGKLGGFVEAKNAQIGRGSKVPHLSYIGDATVGEYSNIGASSVFVNYDGVEKHHTTIGSHVRTGSDTMFIAPVTVGDGAYSGAGTVIREDVPPGALAVSGGKQRNIEGWVEKRRPGTPAAEAARKASDHQSKEG</sequence>
<evidence type="ECO:0000256" key="3">
    <source>
        <dbReference type="ARBA" id="ARBA00022490"/>
    </source>
</evidence>
<comment type="function">
    <text evidence="16 17">Catalyzes the last two sequential reactions in the de novo biosynthetic pathway for UDP-N-acetylglucosamine (UDP-GlcNAc). The C-terminal domain catalyzes the transfer of acetyl group from acetyl coenzyme A to glucosamine-1-phosphate (GlcN-1-P) to produce N-acetylglucosamine-1-phosphate (GlcNAc-1-P), which is converted into UDP-GlcNAc by the transfer of uridine 5-monophosphate (from uridine 5-triphosphate), a reaction catalyzed by the N-terminal domain.</text>
</comment>
<feature type="binding site" evidence="17">
    <location>
        <position position="436"/>
    </location>
    <ligand>
        <name>acetyl-CoA</name>
        <dbReference type="ChEBI" id="CHEBI:57288"/>
    </ligand>
</feature>
<evidence type="ECO:0000256" key="12">
    <source>
        <dbReference type="ARBA" id="ARBA00023315"/>
    </source>
</evidence>
<dbReference type="EC" id="2.3.1.157" evidence="17"/>
<evidence type="ECO:0000256" key="17">
    <source>
        <dbReference type="HAMAP-Rule" id="MF_01631"/>
    </source>
</evidence>
<feature type="region of interest" description="Pyrophosphorylase" evidence="17">
    <location>
        <begin position="1"/>
        <end position="243"/>
    </location>
</feature>
<evidence type="ECO:0000256" key="18">
    <source>
        <dbReference type="SAM" id="MobiDB-lite"/>
    </source>
</evidence>
<dbReference type="Gene3D" id="2.160.10.10">
    <property type="entry name" value="Hexapeptide repeat proteins"/>
    <property type="match status" value="1"/>
</dbReference>
<dbReference type="OrthoDB" id="9775031at2"/>
<evidence type="ECO:0000256" key="5">
    <source>
        <dbReference type="ARBA" id="ARBA00022695"/>
    </source>
</evidence>
<dbReference type="Proteomes" id="UP000195652">
    <property type="component" value="Chromosome"/>
</dbReference>
<dbReference type="GO" id="GO:0005737">
    <property type="term" value="C:cytoplasm"/>
    <property type="evidence" value="ECO:0007669"/>
    <property type="project" value="UniProtKB-SubCell"/>
</dbReference>
<evidence type="ECO:0000256" key="10">
    <source>
        <dbReference type="ARBA" id="ARBA00022984"/>
    </source>
</evidence>
<keyword evidence="21" id="KW-1185">Reference proteome</keyword>
<feature type="binding site" evidence="17">
    <location>
        <begin position="399"/>
        <end position="400"/>
    </location>
    <ligand>
        <name>acetyl-CoA</name>
        <dbReference type="ChEBI" id="CHEBI:57288"/>
    </ligand>
</feature>
<evidence type="ECO:0000256" key="6">
    <source>
        <dbReference type="ARBA" id="ARBA00022723"/>
    </source>
</evidence>
<proteinExistence type="inferred from homology"/>
<dbReference type="InterPro" id="IPR005882">
    <property type="entry name" value="Bifunctional_GlmU"/>
</dbReference>
<feature type="region of interest" description="Disordered" evidence="18">
    <location>
        <begin position="460"/>
        <end position="487"/>
    </location>
</feature>
<dbReference type="PANTHER" id="PTHR43584:SF3">
    <property type="entry name" value="BIFUNCTIONAL PROTEIN GLMU"/>
    <property type="match status" value="1"/>
</dbReference>
<comment type="pathway">
    <text evidence="1 17">Nucleotide-sugar biosynthesis; UDP-N-acetyl-alpha-D-glucosamine biosynthesis; N-acetyl-alpha-D-glucosamine 1-phosphate from alpha-D-glucosamine 6-phosphate (route II): step 2/2.</text>
</comment>
<keyword evidence="6 17" id="KW-0479">Metal-binding</keyword>
<keyword evidence="7 17" id="KW-0677">Repeat</keyword>
<keyword evidence="11 17" id="KW-0511">Multifunctional enzyme</keyword>
<keyword evidence="10 17" id="KW-0573">Peptidoglycan synthesis</keyword>
<feature type="binding site" evidence="17">
    <location>
        <position position="116"/>
    </location>
    <ligand>
        <name>Mg(2+)</name>
        <dbReference type="ChEBI" id="CHEBI:18420"/>
    </ligand>
</feature>
<evidence type="ECO:0000256" key="4">
    <source>
        <dbReference type="ARBA" id="ARBA00022679"/>
    </source>
</evidence>
<evidence type="ECO:0000256" key="15">
    <source>
        <dbReference type="ARBA" id="ARBA00048493"/>
    </source>
</evidence>
<evidence type="ECO:0000313" key="20">
    <source>
        <dbReference type="EMBL" id="ARU45850.1"/>
    </source>
</evidence>
<feature type="binding site" evidence="17">
    <location>
        <position position="86"/>
    </location>
    <ligand>
        <name>UDP-N-acetyl-alpha-D-glucosamine</name>
        <dbReference type="ChEBI" id="CHEBI:57705"/>
    </ligand>
</feature>
<feature type="binding site" evidence="17">
    <location>
        <begin position="15"/>
        <end position="18"/>
    </location>
    <ligand>
        <name>UDP-N-acetyl-alpha-D-glucosamine</name>
        <dbReference type="ChEBI" id="CHEBI:57705"/>
    </ligand>
</feature>
<keyword evidence="8 17" id="KW-0460">Magnesium</keyword>
<name>A0A7Y4P890_9CORY</name>
<dbReference type="EMBL" id="CP021417">
    <property type="protein sequence ID" value="ARU45850.1"/>
    <property type="molecule type" value="Genomic_DNA"/>
</dbReference>
<comment type="cofactor">
    <cofactor evidence="17">
        <name>Mg(2+)</name>
        <dbReference type="ChEBI" id="CHEBI:18420"/>
    </cofactor>
    <text evidence="17">Binds 1 Mg(2+) ion per subunit.</text>
</comment>
<accession>A0A7Y4P890</accession>
<feature type="binding site" evidence="17">
    <location>
        <position position="241"/>
    </location>
    <ligand>
        <name>UDP-N-acetyl-alpha-D-glucosamine</name>
        <dbReference type="ChEBI" id="CHEBI:57705"/>
    </ligand>
</feature>
<keyword evidence="5 17" id="KW-0548">Nucleotidyltransferase</keyword>
<feature type="binding site" evidence="17">
    <location>
        <position position="364"/>
    </location>
    <ligand>
        <name>UDP-N-acetyl-alpha-D-glucosamine</name>
        <dbReference type="ChEBI" id="CHEBI:57705"/>
    </ligand>
</feature>
<feature type="active site" description="Proton acceptor" evidence="17">
    <location>
        <position position="376"/>
    </location>
</feature>
<dbReference type="UniPathway" id="UPA00973"/>
<dbReference type="SUPFAM" id="SSF53448">
    <property type="entry name" value="Nucleotide-diphospho-sugar transferases"/>
    <property type="match status" value="1"/>
</dbReference>
<evidence type="ECO:0000256" key="9">
    <source>
        <dbReference type="ARBA" id="ARBA00022960"/>
    </source>
</evidence>
<gene>
    <name evidence="17 20" type="primary">glmU</name>
    <name evidence="20" type="ORF">CBE74_04330</name>
</gene>
<comment type="subunit">
    <text evidence="17">Homotrimer.</text>
</comment>
<evidence type="ECO:0000256" key="7">
    <source>
        <dbReference type="ARBA" id="ARBA00022737"/>
    </source>
</evidence>
<feature type="binding site" evidence="17">
    <location>
        <position position="241"/>
    </location>
    <ligand>
        <name>Mg(2+)</name>
        <dbReference type="ChEBI" id="CHEBI:18420"/>
    </ligand>
</feature>
<dbReference type="Pfam" id="PF00483">
    <property type="entry name" value="NTP_transferase"/>
    <property type="match status" value="1"/>
</dbReference>
<reference evidence="20 21" key="1">
    <citation type="journal article" date="2014" name="BMC Vet. Res.">
        <title>First report of Corynebacterium pseudotuberculosis from caseous lymphadenitis lesions in Black Alentejano pig (Sus scrofa domesticus).</title>
        <authorList>
            <person name="Oliveira M."/>
            <person name="Barroco C."/>
            <person name="Mottola C."/>
            <person name="Santos R."/>
            <person name="Lemsaddek A."/>
            <person name="Tavares L."/>
            <person name="Semedo-Lemsaddek T."/>
        </authorList>
    </citation>
    <scope>NUCLEOTIDE SEQUENCE [LARGE SCALE GENOMIC DNA]</scope>
    <source>
        <strain evidence="20 21">PO100/5</strain>
    </source>
</reference>
<evidence type="ECO:0000256" key="13">
    <source>
        <dbReference type="ARBA" id="ARBA00023316"/>
    </source>
</evidence>
<comment type="similarity">
    <text evidence="17">In the N-terminal section; belongs to the N-acetylglucosamine-1-phosphate uridyltransferase family.</text>
</comment>
<dbReference type="NCBIfam" id="TIGR01173">
    <property type="entry name" value="glmU"/>
    <property type="match status" value="1"/>
</dbReference>
<dbReference type="PANTHER" id="PTHR43584">
    <property type="entry name" value="NUCLEOTIDYL TRANSFERASE"/>
    <property type="match status" value="1"/>
</dbReference>
<dbReference type="InterPro" id="IPR005835">
    <property type="entry name" value="NTP_transferase_dom"/>
</dbReference>
<dbReference type="InterPro" id="IPR029044">
    <property type="entry name" value="Nucleotide-diphossugar_trans"/>
</dbReference>
<reference evidence="20 21" key="3">
    <citation type="journal article" date="2020" name="Int. J. Syst. Evol. Microbiol.">
        <title>Corynebacterium silvaticum sp. nov., a unique group of NTTB corynebacteria in wild boar and roe deer.</title>
        <authorList>
            <person name="Dangel A."/>
            <person name="Berger A."/>
            <person name="Rau J."/>
            <person name="Eisenberg T."/>
            <person name="Kampfer P."/>
            <person name="Margos G."/>
            <person name="Contzen M."/>
            <person name="Busse H.J."/>
            <person name="Konrad R."/>
            <person name="Peters M."/>
            <person name="Sting R."/>
            <person name="Sing A."/>
        </authorList>
    </citation>
    <scope>NUCLEOTIDE SEQUENCE [LARGE SCALE GENOMIC DNA]</scope>
    <source>
        <strain evidence="20 21">PO100/5</strain>
    </source>
</reference>
<dbReference type="Gene3D" id="3.90.550.10">
    <property type="entry name" value="Spore Coat Polysaccharide Biosynthesis Protein SpsA, Chain A"/>
    <property type="match status" value="1"/>
</dbReference>
<reference evidence="20 21" key="4">
    <citation type="journal article" date="2020" name="PLoS ONE">
        <title>Taxonomic classification of strain PO100/5 shows a broader geographic distribution and genetic markers of the recently described Corynebacterium silvaticum.</title>
        <authorList>
            <person name="Viana M.V.C."/>
            <person name="Profeta R."/>
            <person name="da Silva A.L."/>
            <person name="Hurtado R."/>
            <person name="Cerqueira J.C."/>
            <person name="Ribeiro B.F.S."/>
            <person name="Almeida M.O."/>
            <person name="Morais-Rodrigues F."/>
            <person name="Soares S.C."/>
            <person name="Oliveira M."/>
            <person name="Tavares L."/>
            <person name="Figueiredo H."/>
            <person name="Wattam A.R."/>
            <person name="Barh D."/>
            <person name="Ghosh P."/>
            <person name="Silva A."/>
            <person name="Azevedo V."/>
        </authorList>
    </citation>
    <scope>NUCLEOTIDE SEQUENCE [LARGE SCALE GENOMIC DNA]</scope>
    <source>
        <strain evidence="20 21">PO100/5</strain>
    </source>
</reference>
<feature type="binding site" evidence="17">
    <location>
        <position position="153"/>
    </location>
    <ligand>
        <name>UDP-N-acetyl-alpha-D-glucosamine</name>
        <dbReference type="ChEBI" id="CHEBI:57705"/>
    </ligand>
</feature>
<protein>
    <recommendedName>
        <fullName evidence="17">Bifunctional protein GlmU</fullName>
    </recommendedName>
    <domain>
        <recommendedName>
            <fullName evidence="17">UDP-N-acetylglucosamine pyrophosphorylase</fullName>
            <ecNumber evidence="17">2.7.7.23</ecNumber>
        </recommendedName>
        <alternativeName>
            <fullName evidence="17">N-acetylglucosamine-1-phosphate uridyltransferase</fullName>
        </alternativeName>
    </domain>
    <domain>
        <recommendedName>
            <fullName evidence="17">Glucosamine-1-phosphate N-acetyltransferase</fullName>
            <ecNumber evidence="17">2.3.1.157</ecNumber>
        </recommendedName>
    </domain>
</protein>
<organism evidence="20 21">
    <name type="scientific">Corynebacterium silvaticum</name>
    <dbReference type="NCBI Taxonomy" id="2320431"/>
    <lineage>
        <taxon>Bacteria</taxon>
        <taxon>Bacillati</taxon>
        <taxon>Actinomycetota</taxon>
        <taxon>Actinomycetes</taxon>
        <taxon>Mycobacteriales</taxon>
        <taxon>Corynebacteriaceae</taxon>
        <taxon>Corynebacterium</taxon>
    </lineage>
</organism>
<feature type="compositionally biased region" description="Basic and acidic residues" evidence="18">
    <location>
        <begin position="475"/>
        <end position="487"/>
    </location>
</feature>
<feature type="binding site" evidence="17">
    <location>
        <position position="346"/>
    </location>
    <ligand>
        <name>UDP-N-acetyl-alpha-D-glucosamine</name>
        <dbReference type="ChEBI" id="CHEBI:57705"/>
    </ligand>
</feature>
<keyword evidence="4 17" id="KW-0808">Transferase</keyword>
<dbReference type="GO" id="GO:0016020">
    <property type="term" value="C:membrane"/>
    <property type="evidence" value="ECO:0007669"/>
    <property type="project" value="GOC"/>
</dbReference>
<feature type="binding site" evidence="17">
    <location>
        <position position="418"/>
    </location>
    <ligand>
        <name>acetyl-CoA</name>
        <dbReference type="ChEBI" id="CHEBI:57288"/>
    </ligand>
</feature>
<evidence type="ECO:0000313" key="21">
    <source>
        <dbReference type="Proteomes" id="UP000195652"/>
    </source>
</evidence>
<comment type="pathway">
    <text evidence="2 17">Nucleotide-sugar biosynthesis; UDP-N-acetyl-alpha-D-glucosamine biosynthesis; UDP-N-acetyl-alpha-D-glucosamine from N-acetyl-alpha-D-glucosamine 1-phosphate: step 1/1.</text>
</comment>
<evidence type="ECO:0000259" key="19">
    <source>
        <dbReference type="Pfam" id="PF00483"/>
    </source>
</evidence>
<dbReference type="InterPro" id="IPR011004">
    <property type="entry name" value="Trimer_LpxA-like_sf"/>
</dbReference>
<dbReference type="InterPro" id="IPR050065">
    <property type="entry name" value="GlmU-like"/>
</dbReference>
<feature type="binding site" evidence="17">
    <location>
        <position position="393"/>
    </location>
    <ligand>
        <name>acetyl-CoA</name>
        <dbReference type="ChEBI" id="CHEBI:57288"/>
    </ligand>
</feature>